<gene>
    <name evidence="2" type="ORF">WISP_112173</name>
</gene>
<evidence type="ECO:0000313" key="2">
    <source>
        <dbReference type="EMBL" id="KAJ7409831.1"/>
    </source>
</evidence>
<dbReference type="EMBL" id="WHWB01034451">
    <property type="protein sequence ID" value="KAJ7409831.1"/>
    <property type="molecule type" value="Genomic_DNA"/>
</dbReference>
<feature type="compositionally biased region" description="Basic and acidic residues" evidence="1">
    <location>
        <begin position="23"/>
        <end position="33"/>
    </location>
</feature>
<name>A0ABQ9CW25_9PASS</name>
<feature type="region of interest" description="Disordered" evidence="1">
    <location>
        <begin position="23"/>
        <end position="44"/>
    </location>
</feature>
<sequence length="86" mass="9059">MLALLESSPRSDPLEKAIHCSRGEASKLHRGEAGSDQAVVADSSEGMAVQPAVEAAPGPHRELLVVLAAWPCPGTQESYGYYLNLA</sequence>
<accession>A0ABQ9CW25</accession>
<reference evidence="2" key="1">
    <citation type="submission" date="2019-10" db="EMBL/GenBank/DDBJ databases">
        <authorList>
            <person name="Soares A.E.R."/>
            <person name="Aleixo A."/>
            <person name="Schneider P."/>
            <person name="Miyaki C.Y."/>
            <person name="Schneider M.P."/>
            <person name="Mello C."/>
            <person name="Vasconcelos A.T.R."/>
        </authorList>
    </citation>
    <scope>NUCLEOTIDE SEQUENCE</scope>
    <source>
        <tissue evidence="2">Muscle</tissue>
    </source>
</reference>
<keyword evidence="3" id="KW-1185">Reference proteome</keyword>
<evidence type="ECO:0000313" key="3">
    <source>
        <dbReference type="Proteomes" id="UP001145742"/>
    </source>
</evidence>
<evidence type="ECO:0000256" key="1">
    <source>
        <dbReference type="SAM" id="MobiDB-lite"/>
    </source>
</evidence>
<comment type="caution">
    <text evidence="2">The sequence shown here is derived from an EMBL/GenBank/DDBJ whole genome shotgun (WGS) entry which is preliminary data.</text>
</comment>
<dbReference type="Proteomes" id="UP001145742">
    <property type="component" value="Unassembled WGS sequence"/>
</dbReference>
<protein>
    <submittedName>
        <fullName evidence="2">Uncharacterized protein</fullName>
    </submittedName>
</protein>
<proteinExistence type="predicted"/>
<organism evidence="2 3">
    <name type="scientific">Willisornis vidua</name>
    <name type="common">Xingu scale-backed antbird</name>
    <dbReference type="NCBI Taxonomy" id="1566151"/>
    <lineage>
        <taxon>Eukaryota</taxon>
        <taxon>Metazoa</taxon>
        <taxon>Chordata</taxon>
        <taxon>Craniata</taxon>
        <taxon>Vertebrata</taxon>
        <taxon>Euteleostomi</taxon>
        <taxon>Archelosauria</taxon>
        <taxon>Archosauria</taxon>
        <taxon>Dinosauria</taxon>
        <taxon>Saurischia</taxon>
        <taxon>Theropoda</taxon>
        <taxon>Coelurosauria</taxon>
        <taxon>Aves</taxon>
        <taxon>Neognathae</taxon>
        <taxon>Neoaves</taxon>
        <taxon>Telluraves</taxon>
        <taxon>Australaves</taxon>
        <taxon>Passeriformes</taxon>
        <taxon>Thamnophilidae</taxon>
        <taxon>Willisornis</taxon>
    </lineage>
</organism>